<sequence length="172" mass="19173">LPSLLRAFKRLKEQPRFKNLKLVKVGKAGGPERDFRRQTVSIMNSLNLNQEVIFTETVSKEELAAYYRGAECFVFPSLYEGFGLPPLEAMACGCPVISSDSSSLPEVVGEAAIKVSPHDIEGLAGALEKIITDRELREDLIAKGAIQAARFSWEQTAKKTLEVYKQIEENFH</sequence>
<feature type="domain" description="Glycosyl transferase family 1" evidence="2">
    <location>
        <begin position="4"/>
        <end position="144"/>
    </location>
</feature>
<dbReference type="Pfam" id="PF00534">
    <property type="entry name" value="Glycos_transf_1"/>
    <property type="match status" value="1"/>
</dbReference>
<dbReference type="PANTHER" id="PTHR46401">
    <property type="entry name" value="GLYCOSYLTRANSFERASE WBBK-RELATED"/>
    <property type="match status" value="1"/>
</dbReference>
<feature type="non-terminal residue" evidence="3">
    <location>
        <position position="1"/>
    </location>
</feature>
<gene>
    <name evidence="3" type="ORF">S06H3_51911</name>
</gene>
<protein>
    <recommendedName>
        <fullName evidence="2">Glycosyl transferase family 1 domain-containing protein</fullName>
    </recommendedName>
</protein>
<name>X1N960_9ZZZZ</name>
<dbReference type="PANTHER" id="PTHR46401:SF2">
    <property type="entry name" value="GLYCOSYLTRANSFERASE WBBK-RELATED"/>
    <property type="match status" value="1"/>
</dbReference>
<keyword evidence="1" id="KW-0808">Transferase</keyword>
<evidence type="ECO:0000256" key="1">
    <source>
        <dbReference type="ARBA" id="ARBA00022679"/>
    </source>
</evidence>
<dbReference type="GO" id="GO:0009103">
    <property type="term" value="P:lipopolysaccharide biosynthetic process"/>
    <property type="evidence" value="ECO:0007669"/>
    <property type="project" value="TreeGrafter"/>
</dbReference>
<reference evidence="3" key="1">
    <citation type="journal article" date="2014" name="Front. Microbiol.">
        <title>High frequency of phylogenetically diverse reductive dehalogenase-homologous genes in deep subseafloor sedimentary metagenomes.</title>
        <authorList>
            <person name="Kawai M."/>
            <person name="Futagami T."/>
            <person name="Toyoda A."/>
            <person name="Takaki Y."/>
            <person name="Nishi S."/>
            <person name="Hori S."/>
            <person name="Arai W."/>
            <person name="Tsubouchi T."/>
            <person name="Morono Y."/>
            <person name="Uchiyama I."/>
            <person name="Ito T."/>
            <person name="Fujiyama A."/>
            <person name="Inagaki F."/>
            <person name="Takami H."/>
        </authorList>
    </citation>
    <scope>NUCLEOTIDE SEQUENCE</scope>
    <source>
        <strain evidence="3">Expedition CK06-06</strain>
    </source>
</reference>
<evidence type="ECO:0000313" key="3">
    <source>
        <dbReference type="EMBL" id="GAI40153.1"/>
    </source>
</evidence>
<dbReference type="EMBL" id="BARV01032981">
    <property type="protein sequence ID" value="GAI40153.1"/>
    <property type="molecule type" value="Genomic_DNA"/>
</dbReference>
<dbReference type="CDD" id="cd03809">
    <property type="entry name" value="GT4_MtfB-like"/>
    <property type="match status" value="1"/>
</dbReference>
<proteinExistence type="predicted"/>
<accession>X1N960</accession>
<comment type="caution">
    <text evidence="3">The sequence shown here is derived from an EMBL/GenBank/DDBJ whole genome shotgun (WGS) entry which is preliminary data.</text>
</comment>
<dbReference type="Gene3D" id="3.40.50.2000">
    <property type="entry name" value="Glycogen Phosphorylase B"/>
    <property type="match status" value="1"/>
</dbReference>
<dbReference type="InterPro" id="IPR001296">
    <property type="entry name" value="Glyco_trans_1"/>
</dbReference>
<dbReference type="AlphaFoldDB" id="X1N960"/>
<organism evidence="3">
    <name type="scientific">marine sediment metagenome</name>
    <dbReference type="NCBI Taxonomy" id="412755"/>
    <lineage>
        <taxon>unclassified sequences</taxon>
        <taxon>metagenomes</taxon>
        <taxon>ecological metagenomes</taxon>
    </lineage>
</organism>
<evidence type="ECO:0000259" key="2">
    <source>
        <dbReference type="Pfam" id="PF00534"/>
    </source>
</evidence>
<dbReference type="GO" id="GO:0016757">
    <property type="term" value="F:glycosyltransferase activity"/>
    <property type="evidence" value="ECO:0007669"/>
    <property type="project" value="InterPro"/>
</dbReference>
<dbReference type="SUPFAM" id="SSF53756">
    <property type="entry name" value="UDP-Glycosyltransferase/glycogen phosphorylase"/>
    <property type="match status" value="1"/>
</dbReference>
<dbReference type="FunFam" id="3.40.50.2000:FF:000119">
    <property type="entry name" value="Glycosyl transferase group 1"/>
    <property type="match status" value="1"/>
</dbReference>